<reference evidence="7 8" key="1">
    <citation type="journal article" date="2013" name="Nature">
        <title>Anaerobic oxidation of methane coupled to nitrate reduction in a novel archaeal lineage.</title>
        <authorList>
            <person name="Haroon M.F."/>
            <person name="Hu S."/>
            <person name="Shi Y."/>
            <person name="Imelfort M."/>
            <person name="Keller J."/>
            <person name="Hugenholtz P."/>
            <person name="Yuan Z."/>
            <person name="Tyson G.W."/>
        </authorList>
    </citation>
    <scope>NUCLEOTIDE SEQUENCE [LARGE SCALE GENOMIC DNA]</scope>
    <source>
        <strain evidence="7 8">ANME-2d</strain>
    </source>
</reference>
<evidence type="ECO:0000313" key="8">
    <source>
        <dbReference type="Proteomes" id="UP000027153"/>
    </source>
</evidence>
<evidence type="ECO:0000256" key="5">
    <source>
        <dbReference type="ARBA" id="ARBA00023136"/>
    </source>
</evidence>
<feature type="transmembrane region" description="Helical" evidence="6">
    <location>
        <begin position="12"/>
        <end position="35"/>
    </location>
</feature>
<feature type="transmembrane region" description="Helical" evidence="6">
    <location>
        <begin position="222"/>
        <end position="244"/>
    </location>
</feature>
<protein>
    <submittedName>
        <fullName evidence="7">Membrane protein involved in the export of O-antigen and teichoic acid</fullName>
    </submittedName>
</protein>
<name>A0A062V6G6_9EURY</name>
<feature type="transmembrane region" description="Helical" evidence="6">
    <location>
        <begin position="327"/>
        <end position="345"/>
    </location>
</feature>
<dbReference type="PANTHER" id="PTHR30250:SF11">
    <property type="entry name" value="O-ANTIGEN TRANSPORTER-RELATED"/>
    <property type="match status" value="1"/>
</dbReference>
<dbReference type="OrthoDB" id="101719at2157"/>
<comment type="caution">
    <text evidence="7">The sequence shown here is derived from an EMBL/GenBank/DDBJ whole genome shotgun (WGS) entry which is preliminary data.</text>
</comment>
<organism evidence="7 8">
    <name type="scientific">Candidatus Methanoperedens nitratireducens</name>
    <dbReference type="NCBI Taxonomy" id="1392998"/>
    <lineage>
        <taxon>Archaea</taxon>
        <taxon>Methanobacteriati</taxon>
        <taxon>Methanobacteriota</taxon>
        <taxon>Stenosarchaea group</taxon>
        <taxon>Methanomicrobia</taxon>
        <taxon>Methanosarcinales</taxon>
        <taxon>ANME-2 cluster</taxon>
        <taxon>Candidatus Methanoperedentaceae</taxon>
        <taxon>Candidatus Methanoperedens</taxon>
    </lineage>
</organism>
<feature type="transmembrane region" description="Helical" evidence="6">
    <location>
        <begin position="357"/>
        <end position="379"/>
    </location>
</feature>
<keyword evidence="4 6" id="KW-1133">Transmembrane helix</keyword>
<feature type="transmembrane region" description="Helical" evidence="6">
    <location>
        <begin position="123"/>
        <end position="146"/>
    </location>
</feature>
<feature type="transmembrane region" description="Helical" evidence="6">
    <location>
        <begin position="89"/>
        <end position="111"/>
    </location>
</feature>
<dbReference type="InterPro" id="IPR050833">
    <property type="entry name" value="Poly_Biosynth_Transport"/>
</dbReference>
<dbReference type="EMBL" id="JMIY01000003">
    <property type="protein sequence ID" value="KCZ72188.1"/>
    <property type="molecule type" value="Genomic_DNA"/>
</dbReference>
<keyword evidence="5 6" id="KW-0472">Membrane</keyword>
<keyword evidence="8" id="KW-1185">Reference proteome</keyword>
<evidence type="ECO:0000256" key="2">
    <source>
        <dbReference type="ARBA" id="ARBA00022475"/>
    </source>
</evidence>
<feature type="transmembrane region" description="Helical" evidence="6">
    <location>
        <begin position="177"/>
        <end position="201"/>
    </location>
</feature>
<feature type="transmembrane region" description="Helical" evidence="6">
    <location>
        <begin position="287"/>
        <end position="307"/>
    </location>
</feature>
<keyword evidence="3 6" id="KW-0812">Transmembrane</keyword>
<evidence type="ECO:0000313" key="7">
    <source>
        <dbReference type="EMBL" id="KCZ72188.1"/>
    </source>
</evidence>
<evidence type="ECO:0000256" key="6">
    <source>
        <dbReference type="SAM" id="Phobius"/>
    </source>
</evidence>
<dbReference type="Proteomes" id="UP000027153">
    <property type="component" value="Unassembled WGS sequence"/>
</dbReference>
<evidence type="ECO:0000256" key="4">
    <source>
        <dbReference type="ARBA" id="ARBA00022989"/>
    </source>
</evidence>
<gene>
    <name evidence="7" type="ORF">ANME2D_01592</name>
</gene>
<dbReference type="PANTHER" id="PTHR30250">
    <property type="entry name" value="PST FAMILY PREDICTED COLANIC ACID TRANSPORTER"/>
    <property type="match status" value="1"/>
</dbReference>
<evidence type="ECO:0000256" key="1">
    <source>
        <dbReference type="ARBA" id="ARBA00004651"/>
    </source>
</evidence>
<comment type="subcellular location">
    <subcellularLocation>
        <location evidence="1">Cell membrane</location>
        <topology evidence="1">Multi-pass membrane protein</topology>
    </subcellularLocation>
</comment>
<evidence type="ECO:0000256" key="3">
    <source>
        <dbReference type="ARBA" id="ARBA00022692"/>
    </source>
</evidence>
<dbReference type="AlphaFoldDB" id="A0A062V6G6"/>
<feature type="transmembrane region" description="Helical" evidence="6">
    <location>
        <begin position="153"/>
        <end position="171"/>
    </location>
</feature>
<keyword evidence="2" id="KW-1003">Cell membrane</keyword>
<feature type="transmembrane region" description="Helical" evidence="6">
    <location>
        <begin position="250"/>
        <end position="275"/>
    </location>
</feature>
<accession>A0A062V6G6</accession>
<dbReference type="GO" id="GO:0005886">
    <property type="term" value="C:plasma membrane"/>
    <property type="evidence" value="ECO:0007669"/>
    <property type="project" value="UniProtKB-SubCell"/>
</dbReference>
<feature type="transmembrane region" description="Helical" evidence="6">
    <location>
        <begin position="385"/>
        <end position="408"/>
    </location>
</feature>
<dbReference type="RefSeq" id="WP_048090577.1">
    <property type="nucleotide sequence ID" value="NZ_JMIY01000003.1"/>
</dbReference>
<sequence length="417" mass="45474">MHPDIKRYIGDPLYRNSFFIMLTSITGAGFGFFFWMLAAKLYPKEDVGLATALISSMSLIILLSRFGLDTTIIRFFPSNDKSRVFNTSVLITTAFAVVFGAVFILGVDILSPQLSLLGSPLNSTLFLIFLAANSVATLTSVSFVAIRRAGFNFLQSLVVGSRILFLIPLIALGAIGIFGAVGISFVLAFIVALAFLARYGIRPKLTIDRVFLNDSLHFSAGNYASGLLMAAPNMILPIMVLNVLGAEEAAHYYIAFAIASLLFMIPTAISTSLFVEGSHGEALKNTTIRSIAAVFLLLTPAIVILYFAGGWLLGIVGRDYAASGLELLRIMVLSSFFVAVVFVYFSIKKVQKDVKGLVLLSGLLFALLTGLSYAFMLWFEITEVGYAWLVGYGIGSSTALWVWMVGWVRRLQREDSM</sequence>
<proteinExistence type="predicted"/>
<feature type="transmembrane region" description="Helical" evidence="6">
    <location>
        <begin position="47"/>
        <end position="68"/>
    </location>
</feature>